<dbReference type="Gene3D" id="3.40.50.1820">
    <property type="entry name" value="alpha/beta hydrolase"/>
    <property type="match status" value="1"/>
</dbReference>
<dbReference type="InterPro" id="IPR053145">
    <property type="entry name" value="AB_hydrolase_Est10"/>
</dbReference>
<evidence type="ECO:0000313" key="1">
    <source>
        <dbReference type="EMBL" id="SFX80533.1"/>
    </source>
</evidence>
<dbReference type="RefSeq" id="WP_072485440.1">
    <property type="nucleotide sequence ID" value="NZ_FPJO01000006.1"/>
</dbReference>
<dbReference type="GO" id="GO:0052689">
    <property type="term" value="F:carboxylic ester hydrolase activity"/>
    <property type="evidence" value="ECO:0007669"/>
    <property type="project" value="TreeGrafter"/>
</dbReference>
<gene>
    <name evidence="1" type="ORF">SAMN02787144_1006235</name>
</gene>
<keyword evidence="1" id="KW-0378">Hydrolase</keyword>
<evidence type="ECO:0000313" key="2">
    <source>
        <dbReference type="Proteomes" id="UP000181909"/>
    </source>
</evidence>
<dbReference type="InterPro" id="IPR029058">
    <property type="entry name" value="AB_hydrolase_fold"/>
</dbReference>
<protein>
    <submittedName>
        <fullName evidence="1">Alpha/beta hydrolase family</fullName>
    </submittedName>
</protein>
<reference evidence="1 2" key="1">
    <citation type="submission" date="2016-11" db="EMBL/GenBank/DDBJ databases">
        <authorList>
            <person name="Jaros S."/>
            <person name="Januszkiewicz K."/>
            <person name="Wedrychowicz H."/>
        </authorList>
    </citation>
    <scope>NUCLEOTIDE SEQUENCE [LARGE SCALE GENOMIC DNA]</scope>
    <source>
        <strain evidence="1 2">OK807</strain>
    </source>
</reference>
<dbReference type="AlphaFoldDB" id="A0A1K2A4A8"/>
<organism evidence="1 2">
    <name type="scientific">Streptomyces atratus</name>
    <dbReference type="NCBI Taxonomy" id="1893"/>
    <lineage>
        <taxon>Bacteria</taxon>
        <taxon>Bacillati</taxon>
        <taxon>Actinomycetota</taxon>
        <taxon>Actinomycetes</taxon>
        <taxon>Kitasatosporales</taxon>
        <taxon>Streptomycetaceae</taxon>
        <taxon>Streptomyces</taxon>
    </lineage>
</organism>
<sequence>MIGPSRRLLGFPLRDFHREVDRTEQVLPPLRVGLLANLGAMAARSSPISSSISAGLSQSACCRYPTWSATGSEEPVGEAVAGGELTPDTPPEMLPLGFSAAYWLDLRAYDPVAAAAGPACPMLILQGGRDYQVTVADDLARWQGALAHRPEVTIRIHQDANHLFFSGSGHSTPAEYARPGHVEPAVVDGIAAWLGRR</sequence>
<accession>A0A1K2A4A8</accession>
<name>A0A1K2A4A8_STRAR</name>
<dbReference type="Proteomes" id="UP000181909">
    <property type="component" value="Unassembled WGS sequence"/>
</dbReference>
<dbReference type="PANTHER" id="PTHR43265:SF1">
    <property type="entry name" value="ESTERASE ESTD"/>
    <property type="match status" value="1"/>
</dbReference>
<dbReference type="PANTHER" id="PTHR43265">
    <property type="entry name" value="ESTERASE ESTD"/>
    <property type="match status" value="1"/>
</dbReference>
<dbReference type="STRING" id="1893.SAMN02787144_1006235"/>
<proteinExistence type="predicted"/>
<dbReference type="SUPFAM" id="SSF53474">
    <property type="entry name" value="alpha/beta-Hydrolases"/>
    <property type="match status" value="1"/>
</dbReference>
<dbReference type="EMBL" id="FPJO01000006">
    <property type="protein sequence ID" value="SFX80533.1"/>
    <property type="molecule type" value="Genomic_DNA"/>
</dbReference>